<dbReference type="Pfam" id="PF02518">
    <property type="entry name" value="HATPase_c"/>
    <property type="match status" value="1"/>
</dbReference>
<name>A0ABT1A008_9PSEU</name>
<dbReference type="Pfam" id="PF00512">
    <property type="entry name" value="HisKA"/>
    <property type="match status" value="1"/>
</dbReference>
<protein>
    <recommendedName>
        <fullName evidence="3">histidine kinase</fullName>
        <ecNumber evidence="3">2.7.13.3</ecNumber>
    </recommendedName>
</protein>
<sequence>MRNRIVTLTLAVAAIAIALFGIPLAIGITRSVIDQERTDLNRIADLTARAVQPDLIHDETPDTLPGLHDVPGLALYDHHGRIVLGSGPTIADDAVLTSLRSNAPATDDGDDLVVAVPISDGHEVAGVVRAARPAAAAHDELLPIWMGMLGLAAAVMVGVWLLTRRYVDRLTGPLERLSINATRLGDGDFSVRSPATGIREIDAVGSALDSTAGRLDDLLAREREFAAEASHQLRTPLSGLRLKLEAALDQPGHDLRRVITDALGSADRLQSTIEELLLLAREGNRRRGGPLAIGELVADIRAAWADRLTHVGRAIEVQVAPHLPPTPASAAATRQIIAVLLDNAAVHGSGTVRLTFREIAGTVAIDVGDDGDGLPPDASLPLTPGHGSADGLGLALAERLAGAEGARLVLTRPAPPVFTLFLPVGPPPVPHGSSDRHHRGAFTASTGPPP</sequence>
<dbReference type="EMBL" id="JAGSOV010000034">
    <property type="protein sequence ID" value="MCO1656321.1"/>
    <property type="molecule type" value="Genomic_DNA"/>
</dbReference>
<dbReference type="EC" id="2.7.13.3" evidence="3"/>
<dbReference type="Pfam" id="PF00672">
    <property type="entry name" value="HAMP"/>
    <property type="match status" value="1"/>
</dbReference>
<evidence type="ECO:0000256" key="7">
    <source>
        <dbReference type="ARBA" id="ARBA00022692"/>
    </source>
</evidence>
<evidence type="ECO:0000259" key="16">
    <source>
        <dbReference type="PROSITE" id="PS50885"/>
    </source>
</evidence>
<dbReference type="InterPro" id="IPR036890">
    <property type="entry name" value="HATPase_C_sf"/>
</dbReference>
<feature type="domain" description="Histidine kinase" evidence="15">
    <location>
        <begin position="228"/>
        <end position="426"/>
    </location>
</feature>
<evidence type="ECO:0000256" key="9">
    <source>
        <dbReference type="ARBA" id="ARBA00022777"/>
    </source>
</evidence>
<dbReference type="InterPro" id="IPR003660">
    <property type="entry name" value="HAMP_dom"/>
</dbReference>
<evidence type="ECO:0000256" key="11">
    <source>
        <dbReference type="ARBA" id="ARBA00022989"/>
    </source>
</evidence>
<keyword evidence="5" id="KW-0597">Phosphoprotein</keyword>
<organism evidence="17 18">
    <name type="scientific">Pseudonocardia humida</name>
    <dbReference type="NCBI Taxonomy" id="2800819"/>
    <lineage>
        <taxon>Bacteria</taxon>
        <taxon>Bacillati</taxon>
        <taxon>Actinomycetota</taxon>
        <taxon>Actinomycetes</taxon>
        <taxon>Pseudonocardiales</taxon>
        <taxon>Pseudonocardiaceae</taxon>
        <taxon>Pseudonocardia</taxon>
    </lineage>
</organism>
<evidence type="ECO:0000256" key="13">
    <source>
        <dbReference type="SAM" id="MobiDB-lite"/>
    </source>
</evidence>
<proteinExistence type="predicted"/>
<keyword evidence="6" id="KW-0808">Transferase</keyword>
<dbReference type="SMART" id="SM00304">
    <property type="entry name" value="HAMP"/>
    <property type="match status" value="1"/>
</dbReference>
<dbReference type="SUPFAM" id="SSF47384">
    <property type="entry name" value="Homodimeric domain of signal transducing histidine kinase"/>
    <property type="match status" value="1"/>
</dbReference>
<comment type="caution">
    <text evidence="17">The sequence shown here is derived from an EMBL/GenBank/DDBJ whole genome shotgun (WGS) entry which is preliminary data.</text>
</comment>
<reference evidence="17" key="1">
    <citation type="submission" date="2021-04" db="EMBL/GenBank/DDBJ databases">
        <title>Pseudonocardia sp. nov., isolated from sandy soil of mangrove forest.</title>
        <authorList>
            <person name="Zan Z."/>
            <person name="Huang R."/>
            <person name="Liu W."/>
        </authorList>
    </citation>
    <scope>NUCLEOTIDE SEQUENCE</scope>
    <source>
        <strain evidence="17">S2-4</strain>
    </source>
</reference>
<evidence type="ECO:0000256" key="3">
    <source>
        <dbReference type="ARBA" id="ARBA00012438"/>
    </source>
</evidence>
<dbReference type="SUPFAM" id="SSF55874">
    <property type="entry name" value="ATPase domain of HSP90 chaperone/DNA topoisomerase II/histidine kinase"/>
    <property type="match status" value="1"/>
</dbReference>
<comment type="subcellular location">
    <subcellularLocation>
        <location evidence="2">Cell membrane</location>
        <topology evidence="2">Multi-pass membrane protein</topology>
    </subcellularLocation>
</comment>
<dbReference type="RefSeq" id="WP_252438928.1">
    <property type="nucleotide sequence ID" value="NZ_JAGSOV010000034.1"/>
</dbReference>
<evidence type="ECO:0000256" key="4">
    <source>
        <dbReference type="ARBA" id="ARBA00022475"/>
    </source>
</evidence>
<dbReference type="InterPro" id="IPR003594">
    <property type="entry name" value="HATPase_dom"/>
</dbReference>
<dbReference type="Gene3D" id="1.10.287.130">
    <property type="match status" value="1"/>
</dbReference>
<dbReference type="InterPro" id="IPR003661">
    <property type="entry name" value="HisK_dim/P_dom"/>
</dbReference>
<dbReference type="Proteomes" id="UP001165283">
    <property type="component" value="Unassembled WGS sequence"/>
</dbReference>
<feature type="transmembrane region" description="Helical" evidence="14">
    <location>
        <begin position="142"/>
        <end position="162"/>
    </location>
</feature>
<keyword evidence="8" id="KW-0547">Nucleotide-binding</keyword>
<dbReference type="PROSITE" id="PS50885">
    <property type="entry name" value="HAMP"/>
    <property type="match status" value="1"/>
</dbReference>
<evidence type="ECO:0000256" key="12">
    <source>
        <dbReference type="ARBA" id="ARBA00023012"/>
    </source>
</evidence>
<dbReference type="PANTHER" id="PTHR44936:SF9">
    <property type="entry name" value="SENSOR PROTEIN CREC"/>
    <property type="match status" value="1"/>
</dbReference>
<dbReference type="PROSITE" id="PS50109">
    <property type="entry name" value="HIS_KIN"/>
    <property type="match status" value="1"/>
</dbReference>
<dbReference type="Gene3D" id="3.30.565.10">
    <property type="entry name" value="Histidine kinase-like ATPase, C-terminal domain"/>
    <property type="match status" value="1"/>
</dbReference>
<keyword evidence="11 14" id="KW-1133">Transmembrane helix</keyword>
<dbReference type="SMART" id="SM00388">
    <property type="entry name" value="HisKA"/>
    <property type="match status" value="1"/>
</dbReference>
<accession>A0ABT1A008</accession>
<keyword evidence="18" id="KW-1185">Reference proteome</keyword>
<keyword evidence="12" id="KW-0902">Two-component regulatory system</keyword>
<evidence type="ECO:0000259" key="15">
    <source>
        <dbReference type="PROSITE" id="PS50109"/>
    </source>
</evidence>
<dbReference type="InterPro" id="IPR036097">
    <property type="entry name" value="HisK_dim/P_sf"/>
</dbReference>
<keyword evidence="10" id="KW-0067">ATP-binding</keyword>
<evidence type="ECO:0000313" key="18">
    <source>
        <dbReference type="Proteomes" id="UP001165283"/>
    </source>
</evidence>
<evidence type="ECO:0000256" key="1">
    <source>
        <dbReference type="ARBA" id="ARBA00000085"/>
    </source>
</evidence>
<dbReference type="CDD" id="cd00082">
    <property type="entry name" value="HisKA"/>
    <property type="match status" value="1"/>
</dbReference>
<dbReference type="SMART" id="SM00387">
    <property type="entry name" value="HATPase_c"/>
    <property type="match status" value="1"/>
</dbReference>
<dbReference type="InterPro" id="IPR050980">
    <property type="entry name" value="2C_sensor_his_kinase"/>
</dbReference>
<evidence type="ECO:0000256" key="5">
    <source>
        <dbReference type="ARBA" id="ARBA00022553"/>
    </source>
</evidence>
<keyword evidence="4" id="KW-1003">Cell membrane</keyword>
<evidence type="ECO:0000256" key="14">
    <source>
        <dbReference type="SAM" id="Phobius"/>
    </source>
</evidence>
<feature type="region of interest" description="Disordered" evidence="13">
    <location>
        <begin position="429"/>
        <end position="450"/>
    </location>
</feature>
<evidence type="ECO:0000256" key="2">
    <source>
        <dbReference type="ARBA" id="ARBA00004651"/>
    </source>
</evidence>
<evidence type="ECO:0000256" key="6">
    <source>
        <dbReference type="ARBA" id="ARBA00022679"/>
    </source>
</evidence>
<dbReference type="Gene3D" id="6.10.340.10">
    <property type="match status" value="1"/>
</dbReference>
<dbReference type="CDD" id="cd00075">
    <property type="entry name" value="HATPase"/>
    <property type="match status" value="1"/>
</dbReference>
<feature type="domain" description="HAMP" evidence="16">
    <location>
        <begin position="168"/>
        <end position="220"/>
    </location>
</feature>
<keyword evidence="9 17" id="KW-0418">Kinase</keyword>
<dbReference type="PANTHER" id="PTHR44936">
    <property type="entry name" value="SENSOR PROTEIN CREC"/>
    <property type="match status" value="1"/>
</dbReference>
<keyword evidence="14" id="KW-0472">Membrane</keyword>
<evidence type="ECO:0000313" key="17">
    <source>
        <dbReference type="EMBL" id="MCO1656321.1"/>
    </source>
</evidence>
<keyword evidence="17" id="KW-0813">Transport</keyword>
<gene>
    <name evidence="17" type="ORF">KDL28_14770</name>
</gene>
<evidence type="ECO:0000256" key="10">
    <source>
        <dbReference type="ARBA" id="ARBA00022840"/>
    </source>
</evidence>
<keyword evidence="7 14" id="KW-0812">Transmembrane</keyword>
<evidence type="ECO:0000256" key="8">
    <source>
        <dbReference type="ARBA" id="ARBA00022741"/>
    </source>
</evidence>
<dbReference type="GO" id="GO:0016301">
    <property type="term" value="F:kinase activity"/>
    <property type="evidence" value="ECO:0007669"/>
    <property type="project" value="UniProtKB-KW"/>
</dbReference>
<dbReference type="CDD" id="cd06225">
    <property type="entry name" value="HAMP"/>
    <property type="match status" value="1"/>
</dbReference>
<comment type="catalytic activity">
    <reaction evidence="1">
        <text>ATP + protein L-histidine = ADP + protein N-phospho-L-histidine.</text>
        <dbReference type="EC" id="2.7.13.3"/>
    </reaction>
</comment>
<keyword evidence="17" id="KW-0762">Sugar transport</keyword>
<dbReference type="InterPro" id="IPR005467">
    <property type="entry name" value="His_kinase_dom"/>
</dbReference>